<dbReference type="PANTHER" id="PTHR12346:SF0">
    <property type="entry name" value="SIN3A, ISOFORM G"/>
    <property type="match status" value="1"/>
</dbReference>
<evidence type="ECO:0000256" key="4">
    <source>
        <dbReference type="PROSITE-ProRule" id="PRU00810"/>
    </source>
</evidence>
<dbReference type="InterPro" id="IPR036600">
    <property type="entry name" value="PAH_sf"/>
</dbReference>
<dbReference type="SUPFAM" id="SSF47762">
    <property type="entry name" value="PAH2 domain"/>
    <property type="match status" value="1"/>
</dbReference>
<comment type="caution">
    <text evidence="6">The sequence shown here is derived from an EMBL/GenBank/DDBJ whole genome shotgun (WGS) entry which is preliminary data.</text>
</comment>
<dbReference type="EMBL" id="JAPEVG010000427">
    <property type="protein sequence ID" value="KAJ8462958.1"/>
    <property type="molecule type" value="Genomic_DNA"/>
</dbReference>
<keyword evidence="7" id="KW-1185">Reference proteome</keyword>
<feature type="region of interest" description="Disordered" evidence="5">
    <location>
        <begin position="1"/>
        <end position="40"/>
    </location>
</feature>
<dbReference type="Pfam" id="PF02671">
    <property type="entry name" value="PAH"/>
    <property type="match status" value="1"/>
</dbReference>
<dbReference type="GO" id="GO:0000122">
    <property type="term" value="P:negative regulation of transcription by RNA polymerase II"/>
    <property type="evidence" value="ECO:0007669"/>
    <property type="project" value="TreeGrafter"/>
</dbReference>
<comment type="subcellular location">
    <subcellularLocation>
        <location evidence="1 4">Nucleus</location>
    </subcellularLocation>
</comment>
<evidence type="ECO:0000256" key="2">
    <source>
        <dbReference type="ARBA" id="ARBA00022491"/>
    </source>
</evidence>
<reference evidence="6" key="1">
    <citation type="submission" date="2022-11" db="EMBL/GenBank/DDBJ databases">
        <title>Genome Sequence of Cubamyces cubensis.</title>
        <authorList>
            <person name="Buettner E."/>
        </authorList>
    </citation>
    <scope>NUCLEOTIDE SEQUENCE</scope>
    <source>
        <strain evidence="6">MPL-01</strain>
    </source>
</reference>
<evidence type="ECO:0000313" key="7">
    <source>
        <dbReference type="Proteomes" id="UP001215151"/>
    </source>
</evidence>
<evidence type="ECO:0000256" key="3">
    <source>
        <dbReference type="ARBA" id="ARBA00023242"/>
    </source>
</evidence>
<dbReference type="PANTHER" id="PTHR12346">
    <property type="entry name" value="SIN3B-RELATED"/>
    <property type="match status" value="1"/>
</dbReference>
<protein>
    <submittedName>
        <fullName evidence="6">Uncharacterized protein</fullName>
    </submittedName>
</protein>
<dbReference type="GO" id="GO:0070822">
    <property type="term" value="C:Sin3-type complex"/>
    <property type="evidence" value="ECO:0007669"/>
    <property type="project" value="TreeGrafter"/>
</dbReference>
<dbReference type="GO" id="GO:0003714">
    <property type="term" value="F:transcription corepressor activity"/>
    <property type="evidence" value="ECO:0007669"/>
    <property type="project" value="InterPro"/>
</dbReference>
<proteinExistence type="predicted"/>
<keyword evidence="3 4" id="KW-0539">Nucleus</keyword>
<evidence type="ECO:0000256" key="1">
    <source>
        <dbReference type="ARBA" id="ARBA00004123"/>
    </source>
</evidence>
<keyword evidence="2" id="KW-0678">Repressor</keyword>
<accession>A0AAD7TJJ9</accession>
<evidence type="ECO:0000313" key="6">
    <source>
        <dbReference type="EMBL" id="KAJ8462958.1"/>
    </source>
</evidence>
<dbReference type="InterPro" id="IPR003822">
    <property type="entry name" value="PAH"/>
</dbReference>
<dbReference type="Proteomes" id="UP001215151">
    <property type="component" value="Unassembled WGS sequence"/>
</dbReference>
<dbReference type="PROSITE" id="PS51477">
    <property type="entry name" value="PAH"/>
    <property type="match status" value="1"/>
</dbReference>
<sequence>MKDSEADQLSHLGEGARGQTQADYAGAQNRDGPERPLNRSDALNYLDQVKMQFSERPDVYNKFLDIMKDFKSRSIDTLGVIERVSKLFHGHPALIQGFNTFLPRGYRIEIIAHPDPNCITITIPAGTTTLATNSAFNYANAGENISPGPGRMPLEPL</sequence>
<name>A0AAD7TJJ9_9APHY</name>
<dbReference type="FunFam" id="1.20.1160.11:FF:000001">
    <property type="entry name" value="Paired amphipathic helix protein Sin3"/>
    <property type="match status" value="1"/>
</dbReference>
<gene>
    <name evidence="6" type="ORF">ONZ51_g10569</name>
</gene>
<dbReference type="Gene3D" id="1.20.1160.11">
    <property type="entry name" value="Paired amphipathic helix"/>
    <property type="match status" value="1"/>
</dbReference>
<organism evidence="6 7">
    <name type="scientific">Trametes cubensis</name>
    <dbReference type="NCBI Taxonomy" id="1111947"/>
    <lineage>
        <taxon>Eukaryota</taxon>
        <taxon>Fungi</taxon>
        <taxon>Dikarya</taxon>
        <taxon>Basidiomycota</taxon>
        <taxon>Agaricomycotina</taxon>
        <taxon>Agaricomycetes</taxon>
        <taxon>Polyporales</taxon>
        <taxon>Polyporaceae</taxon>
        <taxon>Trametes</taxon>
    </lineage>
</organism>
<evidence type="ECO:0000256" key="5">
    <source>
        <dbReference type="SAM" id="MobiDB-lite"/>
    </source>
</evidence>
<dbReference type="InterPro" id="IPR039774">
    <property type="entry name" value="Sin3-like"/>
</dbReference>
<dbReference type="AlphaFoldDB" id="A0AAD7TJJ9"/>